<sequence>MSRFYNSNNDENLSSKIIIEGATPHVDPKILSNSDIQFQSDISNMESMRSINQETKKKIQLIQKNSQIFSLKFQVTVLFQHKQPALVNSKKQIQHSLFKIDNNQDGKLKQVLNKQMLKKFKDNLLQNAHILSQKVLQEKKPLLNYLFLDYVTQDDRQLKKNKLINNIEKLLFCQVFLPQDNFVKYWNLFSILFSFFILWFSPFIISFQLLQSSSVQQTIVFIFIFLLVDGLITCNKAYLQQGELVISRRQIINNYLRNQVLSDFLNLFIWILMYNGIEDFQIIQILSIFQIIIIINTVYKKINNFVDYLYLNGNLSEVLDLAFLIISLYYFVHIIGCLWHYLAVLGEQLNQVSWIQKYSLQDQSSLVKYDYAVYWATMTMVTVGYGDITASNPIEIVFSNFTMFISSFVFAYSMNSIGIIIKNLYDVRNLYKRQLILINAYMKNNLVEDSISNRVRNYLKNQVDHESKNNQIEAQQIIDNLPHGLKDDVNINIKTRILSNMKLLVSNFSKQTQSQIIHKLEQVSFIPNDIIYDPEGLNLDYYYIDQGSVSLVEVRTQKIVQEYKEGDTLGEHSFISGLPQKFKLISTSFCQLYRISRQDLLKVLQNNQKDKEIFYSLQDQLLYLSDFSLINKKCNFCHKFDHQNSDCFIISYKPNLEKIIKMQEFLIQPRSQLNRNARQKLKVVNQIQGIQNSIQQFQQSDIISNQNDSYTIMSGTKRIKQYSTHRQSDNKIEQPESSSVSDQSPDVQIDKMAYRKPSSNFTGKFNIQNLQSIENKDAQRKISIAILKEQTLNPEHPSSQIIQLRSIKNLSNPAILEYEEYLKQIKFSGFEIDKGYEFQNYLPQNNLQTVILNYNKQKVKFIPIYQKSMNKSLKYTFYYKIAKLACQMRMIAAPITRRLLKGHQIKKHLNDS</sequence>
<dbReference type="Gene3D" id="1.10.287.630">
    <property type="entry name" value="Helix hairpin bin"/>
    <property type="match status" value="1"/>
</dbReference>
<evidence type="ECO:0000256" key="1">
    <source>
        <dbReference type="SAM" id="MobiDB-lite"/>
    </source>
</evidence>
<dbReference type="InterPro" id="IPR051413">
    <property type="entry name" value="K/Na_HCN_channel"/>
</dbReference>
<keyword evidence="5" id="KW-1185">Reference proteome</keyword>
<organism evidence="4 5">
    <name type="scientific">Paramecium tetraurelia</name>
    <dbReference type="NCBI Taxonomy" id="5888"/>
    <lineage>
        <taxon>Eukaryota</taxon>
        <taxon>Sar</taxon>
        <taxon>Alveolata</taxon>
        <taxon>Ciliophora</taxon>
        <taxon>Intramacronucleata</taxon>
        <taxon>Oligohymenophorea</taxon>
        <taxon>Peniculida</taxon>
        <taxon>Parameciidae</taxon>
        <taxon>Paramecium</taxon>
    </lineage>
</organism>
<dbReference type="GO" id="GO:0035725">
    <property type="term" value="P:sodium ion transmembrane transport"/>
    <property type="evidence" value="ECO:0000318"/>
    <property type="project" value="GO_Central"/>
</dbReference>
<proteinExistence type="predicted"/>
<dbReference type="Gene3D" id="1.10.287.70">
    <property type="match status" value="1"/>
</dbReference>
<feature type="compositionally biased region" description="Low complexity" evidence="1">
    <location>
        <begin position="735"/>
        <end position="746"/>
    </location>
</feature>
<evidence type="ECO:0000256" key="2">
    <source>
        <dbReference type="SAM" id="Phobius"/>
    </source>
</evidence>
<dbReference type="GO" id="GO:0098855">
    <property type="term" value="C:HCN channel complex"/>
    <property type="evidence" value="ECO:0000318"/>
    <property type="project" value="GO_Central"/>
</dbReference>
<dbReference type="Gene3D" id="2.60.120.10">
    <property type="entry name" value="Jelly Rolls"/>
    <property type="match status" value="1"/>
</dbReference>
<dbReference type="Proteomes" id="UP000000600">
    <property type="component" value="Unassembled WGS sequence"/>
</dbReference>
<feature type="transmembrane region" description="Helical" evidence="2">
    <location>
        <begin position="401"/>
        <end position="425"/>
    </location>
</feature>
<dbReference type="SMART" id="SM00100">
    <property type="entry name" value="cNMP"/>
    <property type="match status" value="1"/>
</dbReference>
<keyword evidence="2" id="KW-0812">Transmembrane</keyword>
<dbReference type="InterPro" id="IPR018490">
    <property type="entry name" value="cNMP-bd_dom_sf"/>
</dbReference>
<feature type="transmembrane region" description="Helical" evidence="2">
    <location>
        <begin position="185"/>
        <end position="207"/>
    </location>
</feature>
<dbReference type="Pfam" id="PF07885">
    <property type="entry name" value="Ion_trans_2"/>
    <property type="match status" value="1"/>
</dbReference>
<dbReference type="PANTHER" id="PTHR45689">
    <property type="entry name" value="I[[H]] CHANNEL, ISOFORM E"/>
    <property type="match status" value="1"/>
</dbReference>
<accession>A0D5X3</accession>
<dbReference type="GeneID" id="5031621"/>
<gene>
    <name evidence="4" type="ORF">GSPATT00013870001</name>
</gene>
<keyword evidence="2" id="KW-1133">Transmembrane helix</keyword>
<dbReference type="AlphaFoldDB" id="A0D5X3"/>
<evidence type="ECO:0000313" key="5">
    <source>
        <dbReference type="Proteomes" id="UP000000600"/>
    </source>
</evidence>
<keyword evidence="2" id="KW-0472">Membrane</keyword>
<reference evidence="4 5" key="1">
    <citation type="journal article" date="2006" name="Nature">
        <title>Global trends of whole-genome duplications revealed by the ciliate Paramecium tetraurelia.</title>
        <authorList>
            <consortium name="Genoscope"/>
            <person name="Aury J.-M."/>
            <person name="Jaillon O."/>
            <person name="Duret L."/>
            <person name="Noel B."/>
            <person name="Jubin C."/>
            <person name="Porcel B.M."/>
            <person name="Segurens B."/>
            <person name="Daubin V."/>
            <person name="Anthouard V."/>
            <person name="Aiach N."/>
            <person name="Arnaiz O."/>
            <person name="Billaut A."/>
            <person name="Beisson J."/>
            <person name="Blanc I."/>
            <person name="Bouhouche K."/>
            <person name="Camara F."/>
            <person name="Duharcourt S."/>
            <person name="Guigo R."/>
            <person name="Gogendeau D."/>
            <person name="Katinka M."/>
            <person name="Keller A.-M."/>
            <person name="Kissmehl R."/>
            <person name="Klotz C."/>
            <person name="Koll F."/>
            <person name="Le Moue A."/>
            <person name="Lepere C."/>
            <person name="Malinsky S."/>
            <person name="Nowacki M."/>
            <person name="Nowak J.K."/>
            <person name="Plattner H."/>
            <person name="Poulain J."/>
            <person name="Ruiz F."/>
            <person name="Serrano V."/>
            <person name="Zagulski M."/>
            <person name="Dessen P."/>
            <person name="Betermier M."/>
            <person name="Weissenbach J."/>
            <person name="Scarpelli C."/>
            <person name="Schachter V."/>
            <person name="Sperling L."/>
            <person name="Meyer E."/>
            <person name="Cohen J."/>
            <person name="Wincker P."/>
        </authorList>
    </citation>
    <scope>NUCLEOTIDE SEQUENCE [LARGE SCALE GENOMIC DNA]</scope>
    <source>
        <strain evidence="4 5">Stock d4-2</strain>
    </source>
</reference>
<dbReference type="InterPro" id="IPR000595">
    <property type="entry name" value="cNMP-bd_dom"/>
</dbReference>
<dbReference type="CDD" id="cd00038">
    <property type="entry name" value="CAP_ED"/>
    <property type="match status" value="1"/>
</dbReference>
<name>A0D5X3_PARTE</name>
<dbReference type="HOGENOM" id="CLU_007129_2_0_1"/>
<dbReference type="KEGG" id="ptm:GSPATT00013870001"/>
<dbReference type="SUPFAM" id="SSF51206">
    <property type="entry name" value="cAMP-binding domain-like"/>
    <property type="match status" value="1"/>
</dbReference>
<protein>
    <recommendedName>
        <fullName evidence="3">Cyclic nucleotide-binding domain-containing protein</fullName>
    </recommendedName>
</protein>
<dbReference type="InterPro" id="IPR013099">
    <property type="entry name" value="K_chnl_dom"/>
</dbReference>
<dbReference type="RefSeq" id="XP_001445837.1">
    <property type="nucleotide sequence ID" value="XM_001445800.1"/>
</dbReference>
<dbReference type="Pfam" id="PF00027">
    <property type="entry name" value="cNMP_binding"/>
    <property type="match status" value="1"/>
</dbReference>
<dbReference type="GO" id="GO:0003254">
    <property type="term" value="P:regulation of membrane depolarization"/>
    <property type="evidence" value="ECO:0000318"/>
    <property type="project" value="GO_Central"/>
</dbReference>
<evidence type="ECO:0000313" key="4">
    <source>
        <dbReference type="EMBL" id="CAK78440.1"/>
    </source>
</evidence>
<dbReference type="EMBL" id="CT868307">
    <property type="protein sequence ID" value="CAK78440.1"/>
    <property type="molecule type" value="Genomic_DNA"/>
</dbReference>
<feature type="transmembrane region" description="Helical" evidence="2">
    <location>
        <begin position="219"/>
        <end position="239"/>
    </location>
</feature>
<dbReference type="OMA" id="NSDIQFQ"/>
<dbReference type="InParanoid" id="A0D5X3"/>
<dbReference type="InterPro" id="IPR014710">
    <property type="entry name" value="RmlC-like_jellyroll"/>
</dbReference>
<feature type="region of interest" description="Disordered" evidence="1">
    <location>
        <begin position="720"/>
        <end position="746"/>
    </location>
</feature>
<dbReference type="GO" id="GO:0071805">
    <property type="term" value="P:potassium ion transmembrane transport"/>
    <property type="evidence" value="ECO:0000318"/>
    <property type="project" value="GO_Central"/>
</dbReference>
<feature type="transmembrane region" description="Helical" evidence="2">
    <location>
        <begin position="260"/>
        <end position="276"/>
    </location>
</feature>
<feature type="transmembrane region" description="Helical" evidence="2">
    <location>
        <begin position="319"/>
        <end position="342"/>
    </location>
</feature>
<dbReference type="GO" id="GO:0005249">
    <property type="term" value="F:voltage-gated potassium channel activity"/>
    <property type="evidence" value="ECO:0000318"/>
    <property type="project" value="GO_Central"/>
</dbReference>
<dbReference type="eggNOG" id="KOG0498">
    <property type="taxonomic scope" value="Eukaryota"/>
</dbReference>
<feature type="transmembrane region" description="Helical" evidence="2">
    <location>
        <begin position="282"/>
        <end position="299"/>
    </location>
</feature>
<dbReference type="OrthoDB" id="297496at2759"/>
<evidence type="ECO:0000259" key="3">
    <source>
        <dbReference type="PROSITE" id="PS50042"/>
    </source>
</evidence>
<dbReference type="PROSITE" id="PS50042">
    <property type="entry name" value="CNMP_BINDING_3"/>
    <property type="match status" value="1"/>
</dbReference>
<dbReference type="PANTHER" id="PTHR45689:SF5">
    <property type="entry name" value="I[[H]] CHANNEL, ISOFORM E"/>
    <property type="match status" value="1"/>
</dbReference>
<feature type="domain" description="Cyclic nucleotide-binding" evidence="3">
    <location>
        <begin position="504"/>
        <end position="604"/>
    </location>
</feature>
<dbReference type="SUPFAM" id="SSF81324">
    <property type="entry name" value="Voltage-gated potassium channels"/>
    <property type="match status" value="1"/>
</dbReference>
<dbReference type="STRING" id="5888.A0D5X3"/>